<dbReference type="Proteomes" id="UP000245754">
    <property type="component" value="Unassembled WGS sequence"/>
</dbReference>
<dbReference type="SUPFAM" id="SSF140804">
    <property type="entry name" value="YidB-like"/>
    <property type="match status" value="1"/>
</dbReference>
<organism evidence="1 2">
    <name type="scientific">Cupriavidus plantarum</name>
    <dbReference type="NCBI Taxonomy" id="942865"/>
    <lineage>
        <taxon>Bacteria</taxon>
        <taxon>Pseudomonadati</taxon>
        <taxon>Pseudomonadota</taxon>
        <taxon>Betaproteobacteria</taxon>
        <taxon>Burkholderiales</taxon>
        <taxon>Burkholderiaceae</taxon>
        <taxon>Cupriavidus</taxon>
    </lineage>
</organism>
<gene>
    <name evidence="1" type="ORF">C7419_101117</name>
</gene>
<reference evidence="1 2" key="1">
    <citation type="submission" date="2018-05" db="EMBL/GenBank/DDBJ databases">
        <title>Genomic Encyclopedia of Type Strains, Phase IV (KMG-V): Genome sequencing to study the core and pangenomes of soil and plant-associated prokaryotes.</title>
        <authorList>
            <person name="Whitman W."/>
        </authorList>
    </citation>
    <scope>NUCLEOTIDE SEQUENCE [LARGE SCALE GENOMIC DNA]</scope>
    <source>
        <strain evidence="1 2">SLV-132</strain>
    </source>
</reference>
<dbReference type="RefSeq" id="WP_109580115.1">
    <property type="nucleotide sequence ID" value="NZ_QGGT01000001.1"/>
</dbReference>
<evidence type="ECO:0000313" key="2">
    <source>
        <dbReference type="Proteomes" id="UP000245754"/>
    </source>
</evidence>
<dbReference type="InterPro" id="IPR027405">
    <property type="entry name" value="YidB-like"/>
</dbReference>
<dbReference type="AlphaFoldDB" id="A0A316EYG8"/>
<dbReference type="InterPro" id="IPR045372">
    <property type="entry name" value="YidB"/>
</dbReference>
<dbReference type="Pfam" id="PF20159">
    <property type="entry name" value="YidB"/>
    <property type="match status" value="1"/>
</dbReference>
<dbReference type="EMBL" id="QGGT01000001">
    <property type="protein sequence ID" value="PWK36263.1"/>
    <property type="molecule type" value="Genomic_DNA"/>
</dbReference>
<evidence type="ECO:0000313" key="1">
    <source>
        <dbReference type="EMBL" id="PWK36263.1"/>
    </source>
</evidence>
<proteinExistence type="predicted"/>
<accession>A0A316EYG8</accession>
<name>A0A316EYG8_9BURK</name>
<comment type="caution">
    <text evidence="1">The sequence shown here is derived from an EMBL/GenBank/DDBJ whole genome shotgun (WGS) entry which is preliminary data.</text>
</comment>
<keyword evidence="2" id="KW-1185">Reference proteome</keyword>
<protein>
    <submittedName>
        <fullName evidence="1">Uncharacterized protein YidB (DUF937 family)</fullName>
    </submittedName>
</protein>
<dbReference type="Gene3D" id="1.10.10.690">
    <property type="entry name" value="YidB-like"/>
    <property type="match status" value="1"/>
</dbReference>
<sequence length="201" mass="18677">MGLLDSVLGGVLGGNAQHPGGQGAGGLDPKIMMALGLLAMLAMRNKGGQADATGAEPGGAGGLGGMLGGGLGGVLGGMLGGGSAPAPGGLDLGSLLGGLLGGQGEAAGSAQAMGAAAGGIGALRDVLAQAGLGHQVDSWIGTGSNEPVSPTELSNALGGSGALQSLAETTGMSHDDVAASLSAGLPELIDRLTPDGRVPDA</sequence>